<evidence type="ECO:0000313" key="4">
    <source>
        <dbReference type="EMBL" id="MDR6867491.1"/>
    </source>
</evidence>
<feature type="domain" description="HTH araC/xylS-type" evidence="3">
    <location>
        <begin position="143"/>
        <end position="229"/>
    </location>
</feature>
<dbReference type="InterPro" id="IPR018060">
    <property type="entry name" value="HTH_AraC"/>
</dbReference>
<dbReference type="SMART" id="SM00342">
    <property type="entry name" value="HTH_ARAC"/>
    <property type="match status" value="1"/>
</dbReference>
<protein>
    <submittedName>
        <fullName evidence="4">AraC-like DNA-binding protein</fullName>
    </submittedName>
</protein>
<dbReference type="Pfam" id="PF12833">
    <property type="entry name" value="HTH_18"/>
    <property type="match status" value="1"/>
</dbReference>
<proteinExistence type="predicted"/>
<dbReference type="InterPro" id="IPR011051">
    <property type="entry name" value="RmlC_Cupin_sf"/>
</dbReference>
<dbReference type="SUPFAM" id="SSF46689">
    <property type="entry name" value="Homeodomain-like"/>
    <property type="match status" value="1"/>
</dbReference>
<keyword evidence="2" id="KW-0804">Transcription</keyword>
<evidence type="ECO:0000256" key="2">
    <source>
        <dbReference type="ARBA" id="ARBA00023163"/>
    </source>
</evidence>
<reference evidence="4 5" key="1">
    <citation type="submission" date="2023-07" db="EMBL/GenBank/DDBJ databases">
        <title>Sorghum-associated microbial communities from plants grown in Nebraska, USA.</title>
        <authorList>
            <person name="Schachtman D."/>
        </authorList>
    </citation>
    <scope>NUCLEOTIDE SEQUENCE [LARGE SCALE GENOMIC DNA]</scope>
    <source>
        <strain evidence="4 5">2980</strain>
    </source>
</reference>
<accession>A0ABU1SD09</accession>
<dbReference type="PANTHER" id="PTHR11019:SF199">
    <property type="entry name" value="HTH-TYPE TRANSCRIPTIONAL REGULATOR NIMR"/>
    <property type="match status" value="1"/>
</dbReference>
<dbReference type="Proteomes" id="UP001259347">
    <property type="component" value="Unassembled WGS sequence"/>
</dbReference>
<sequence>MNESALRLQHLAPENAVRFLGHSTHAHEVPHLIHVAVGTAHVTIDGVRMTLRAHESVWLAAGVPHAARYEQGSLVLGPFLSDGTVPPARVLRLGVVPEVTAIMTTILGVAPHSAEQIEPLRAALDRALMSLGTSYFVLTPPVHPVISRLARAAVRSNRTLAELADGHGVSERHVQRVFREETGLSFRRWRAQARLNIAIARLRGGEQMAHVARATGYRTRSGLAKALAREVDADDLAEIVGIAQDTSGTTALEGRRSA</sequence>
<dbReference type="PROSITE" id="PS01124">
    <property type="entry name" value="HTH_ARAC_FAMILY_2"/>
    <property type="match status" value="1"/>
</dbReference>
<dbReference type="Gene3D" id="1.10.10.60">
    <property type="entry name" value="Homeodomain-like"/>
    <property type="match status" value="1"/>
</dbReference>
<dbReference type="SUPFAM" id="SSF51182">
    <property type="entry name" value="RmlC-like cupins"/>
    <property type="match status" value="1"/>
</dbReference>
<dbReference type="InterPro" id="IPR009057">
    <property type="entry name" value="Homeodomain-like_sf"/>
</dbReference>
<gene>
    <name evidence="4" type="ORF">J2Y69_002094</name>
</gene>
<evidence type="ECO:0000256" key="1">
    <source>
        <dbReference type="ARBA" id="ARBA00023015"/>
    </source>
</evidence>
<keyword evidence="1" id="KW-0805">Transcription regulation</keyword>
<keyword evidence="5" id="KW-1185">Reference proteome</keyword>
<dbReference type="RefSeq" id="WP_310020339.1">
    <property type="nucleotide sequence ID" value="NZ_JAVDUM010000008.1"/>
</dbReference>
<dbReference type="EMBL" id="JAVDUM010000008">
    <property type="protein sequence ID" value="MDR6867491.1"/>
    <property type="molecule type" value="Genomic_DNA"/>
</dbReference>
<dbReference type="PANTHER" id="PTHR11019">
    <property type="entry name" value="HTH-TYPE TRANSCRIPTIONAL REGULATOR NIMR"/>
    <property type="match status" value="1"/>
</dbReference>
<name>A0ABU1SD09_9MICO</name>
<organism evidence="4 5">
    <name type="scientific">Microbacterium resistens</name>
    <dbReference type="NCBI Taxonomy" id="156977"/>
    <lineage>
        <taxon>Bacteria</taxon>
        <taxon>Bacillati</taxon>
        <taxon>Actinomycetota</taxon>
        <taxon>Actinomycetes</taxon>
        <taxon>Micrococcales</taxon>
        <taxon>Microbacteriaceae</taxon>
        <taxon>Microbacterium</taxon>
    </lineage>
</organism>
<dbReference type="Gene3D" id="2.60.120.10">
    <property type="entry name" value="Jelly Rolls"/>
    <property type="match status" value="1"/>
</dbReference>
<dbReference type="InterPro" id="IPR014710">
    <property type="entry name" value="RmlC-like_jellyroll"/>
</dbReference>
<evidence type="ECO:0000313" key="5">
    <source>
        <dbReference type="Proteomes" id="UP001259347"/>
    </source>
</evidence>
<comment type="caution">
    <text evidence="4">The sequence shown here is derived from an EMBL/GenBank/DDBJ whole genome shotgun (WGS) entry which is preliminary data.</text>
</comment>
<evidence type="ECO:0000259" key="3">
    <source>
        <dbReference type="PROSITE" id="PS01124"/>
    </source>
</evidence>